<dbReference type="EMBL" id="UETB01000001">
    <property type="protein sequence ID" value="SSA37130.1"/>
    <property type="molecule type" value="Genomic_DNA"/>
</dbReference>
<gene>
    <name evidence="2" type="ORF">SAMN05216184_101750</name>
</gene>
<reference evidence="2 3" key="1">
    <citation type="submission" date="2016-10" db="EMBL/GenBank/DDBJ databases">
        <authorList>
            <person name="Cai Z."/>
        </authorList>
    </citation>
    <scope>NUCLEOTIDE SEQUENCE [LARGE SCALE GENOMIC DNA]</scope>
    <source>
        <strain evidence="2 3">CGMCC 1.10826</strain>
    </source>
</reference>
<dbReference type="Proteomes" id="UP000250222">
    <property type="component" value="Unassembled WGS sequence"/>
</dbReference>
<proteinExistence type="predicted"/>
<organism evidence="2 3">
    <name type="scientific">Georgenia satyanarayanai</name>
    <dbReference type="NCBI Taxonomy" id="860221"/>
    <lineage>
        <taxon>Bacteria</taxon>
        <taxon>Bacillati</taxon>
        <taxon>Actinomycetota</taxon>
        <taxon>Actinomycetes</taxon>
        <taxon>Micrococcales</taxon>
        <taxon>Bogoriellaceae</taxon>
        <taxon>Georgenia</taxon>
    </lineage>
</organism>
<keyword evidence="1" id="KW-0732">Signal</keyword>
<feature type="signal peptide" evidence="1">
    <location>
        <begin position="1"/>
        <end position="26"/>
    </location>
</feature>
<sequence>MAGRGRRARWVSVGAAAVGVLTASCAGDAAVPAAAEVAALLGDAHDARATPDELCDLATTDLSCRSSLGTAPRAPEVAPTLTCTGPFDAPEGYVDGTLARVQGVDGDGNAYDSTLLAIMTHEGARFIDPVYWAAAGISTGSTTDESNHVELDC</sequence>
<feature type="chain" id="PRO_5039320699" evidence="1">
    <location>
        <begin position="27"/>
        <end position="153"/>
    </location>
</feature>
<keyword evidence="3" id="KW-1185">Reference proteome</keyword>
<dbReference type="PROSITE" id="PS51257">
    <property type="entry name" value="PROKAR_LIPOPROTEIN"/>
    <property type="match status" value="1"/>
</dbReference>
<dbReference type="AlphaFoldDB" id="A0A2Y8ZY15"/>
<evidence type="ECO:0000313" key="3">
    <source>
        <dbReference type="Proteomes" id="UP000250222"/>
    </source>
</evidence>
<evidence type="ECO:0000313" key="2">
    <source>
        <dbReference type="EMBL" id="SSA37130.1"/>
    </source>
</evidence>
<name>A0A2Y8ZY15_9MICO</name>
<protein>
    <submittedName>
        <fullName evidence="2">Uncharacterized protein</fullName>
    </submittedName>
</protein>
<accession>A0A2Y8ZY15</accession>
<evidence type="ECO:0000256" key="1">
    <source>
        <dbReference type="SAM" id="SignalP"/>
    </source>
</evidence>